<dbReference type="Pfam" id="PF01464">
    <property type="entry name" value="SLT"/>
    <property type="match status" value="1"/>
</dbReference>
<dbReference type="CDD" id="cd13400">
    <property type="entry name" value="LT_IagB-like"/>
    <property type="match status" value="1"/>
</dbReference>
<dbReference type="SUPFAM" id="SSF53955">
    <property type="entry name" value="Lysozyme-like"/>
    <property type="match status" value="1"/>
</dbReference>
<evidence type="ECO:0000259" key="1">
    <source>
        <dbReference type="Pfam" id="PF01464"/>
    </source>
</evidence>
<proteinExistence type="predicted"/>
<dbReference type="InterPro" id="IPR023346">
    <property type="entry name" value="Lysozyme-like_dom_sf"/>
</dbReference>
<dbReference type="InterPro" id="IPR008258">
    <property type="entry name" value="Transglycosylase_SLT_dom_1"/>
</dbReference>
<protein>
    <submittedName>
        <fullName evidence="2">Invasion protein IagB</fullName>
    </submittedName>
</protein>
<evidence type="ECO:0000313" key="2">
    <source>
        <dbReference type="EMBL" id="VVE64077.1"/>
    </source>
</evidence>
<feature type="domain" description="Transglycosylase SLT" evidence="1">
    <location>
        <begin position="35"/>
        <end position="149"/>
    </location>
</feature>
<dbReference type="AlphaFoldDB" id="A0A5E4ZTF3"/>
<organism evidence="2 3">
    <name type="scientific">Pandoraea captiosa</name>
    <dbReference type="NCBI Taxonomy" id="2508302"/>
    <lineage>
        <taxon>Bacteria</taxon>
        <taxon>Pseudomonadati</taxon>
        <taxon>Pseudomonadota</taxon>
        <taxon>Betaproteobacteria</taxon>
        <taxon>Burkholderiales</taxon>
        <taxon>Burkholderiaceae</taxon>
        <taxon>Pandoraea</taxon>
    </lineage>
</organism>
<dbReference type="Proteomes" id="UP000414136">
    <property type="component" value="Unassembled WGS sequence"/>
</dbReference>
<reference evidence="2 3" key="1">
    <citation type="submission" date="2019-08" db="EMBL/GenBank/DDBJ databases">
        <authorList>
            <person name="Peeters C."/>
        </authorList>
    </citation>
    <scope>NUCLEOTIDE SEQUENCE [LARGE SCALE GENOMIC DNA]</scope>
    <source>
        <strain evidence="2 3">LMG 31118</strain>
    </source>
</reference>
<sequence length="187" mass="20846">MWLLMHRLRMRGMRVFGVVAISAIGLLHASRASADCWDVAAERYQLDPLLLYAIAQVESNLDMNARNTNRNGTYDIGLMQINSIHLPKLAQYGVTERHLREDACASIVTGAWILAGFVRQYGYGWEAVGAYNAGTGEARAPLRRRYADKVRKRYARLVAERTRRMALSACDGQDDIGACPNTTASQP</sequence>
<evidence type="ECO:0000313" key="3">
    <source>
        <dbReference type="Proteomes" id="UP000414136"/>
    </source>
</evidence>
<name>A0A5E4ZTF3_9BURK</name>
<dbReference type="RefSeq" id="WP_246190122.1">
    <property type="nucleotide sequence ID" value="NZ_CABPSQ010000002.1"/>
</dbReference>
<keyword evidence="3" id="KW-1185">Reference proteome</keyword>
<dbReference type="Gene3D" id="1.10.530.10">
    <property type="match status" value="1"/>
</dbReference>
<accession>A0A5E4ZTF3</accession>
<gene>
    <name evidence="2" type="ORF">PCA31118_01484</name>
</gene>
<dbReference type="EMBL" id="CABPSQ010000002">
    <property type="protein sequence ID" value="VVE64077.1"/>
    <property type="molecule type" value="Genomic_DNA"/>
</dbReference>